<evidence type="ECO:0000313" key="1">
    <source>
        <dbReference type="EMBL" id="EHJ36614.1"/>
    </source>
</evidence>
<dbReference type="AlphaFoldDB" id="G6B1B5"/>
<gene>
    <name evidence="1" type="ORF">HMPREF0673_02686</name>
</gene>
<accession>G6B1B5</accession>
<reference evidence="1 2" key="1">
    <citation type="submission" date="2011-08" db="EMBL/GenBank/DDBJ databases">
        <authorList>
            <person name="Weinstock G."/>
            <person name="Sodergren E."/>
            <person name="Clifton S."/>
            <person name="Fulton L."/>
            <person name="Fulton B."/>
            <person name="Courtney L."/>
            <person name="Fronick C."/>
            <person name="Harrison M."/>
            <person name="Strong C."/>
            <person name="Farmer C."/>
            <person name="Delahaunty K."/>
            <person name="Markovic C."/>
            <person name="Hall O."/>
            <person name="Minx P."/>
            <person name="Tomlinson C."/>
            <person name="Mitreva M."/>
            <person name="Hou S."/>
            <person name="Chen J."/>
            <person name="Wollam A."/>
            <person name="Pepin K.H."/>
            <person name="Johnson M."/>
            <person name="Bhonagiri V."/>
            <person name="Zhang X."/>
            <person name="Suruliraj S."/>
            <person name="Warren W."/>
            <person name="Chinwalla A."/>
            <person name="Mardis E.R."/>
            <person name="Wilson R.K."/>
        </authorList>
    </citation>
    <scope>NUCLEOTIDE SEQUENCE [LARGE SCALE GENOMIC DNA]</scope>
    <source>
        <strain evidence="1 2">DSM 18206</strain>
    </source>
</reference>
<sequence>MVAEKIYHIFQNRRNLHIINHLKAGRFPRKREIYQPFFHPSSSRFPAFS</sequence>
<organism evidence="1 2">
    <name type="scientific">Leyella stercorea DSM 18206</name>
    <dbReference type="NCBI Taxonomy" id="1002367"/>
    <lineage>
        <taxon>Bacteria</taxon>
        <taxon>Pseudomonadati</taxon>
        <taxon>Bacteroidota</taxon>
        <taxon>Bacteroidia</taxon>
        <taxon>Bacteroidales</taxon>
        <taxon>Prevotellaceae</taxon>
        <taxon>Leyella</taxon>
    </lineage>
</organism>
<dbReference type="Proteomes" id="UP000004407">
    <property type="component" value="Unassembled WGS sequence"/>
</dbReference>
<protein>
    <submittedName>
        <fullName evidence="1">Uncharacterized protein</fullName>
    </submittedName>
</protein>
<dbReference type="HOGENOM" id="CLU_3139287_0_0_10"/>
<proteinExistence type="predicted"/>
<comment type="caution">
    <text evidence="1">The sequence shown here is derived from an EMBL/GenBank/DDBJ whole genome shotgun (WGS) entry which is preliminary data.</text>
</comment>
<dbReference type="EMBL" id="AFZZ01000237">
    <property type="protein sequence ID" value="EHJ36614.1"/>
    <property type="molecule type" value="Genomic_DNA"/>
</dbReference>
<name>G6B1B5_9BACT</name>
<evidence type="ECO:0000313" key="2">
    <source>
        <dbReference type="Proteomes" id="UP000004407"/>
    </source>
</evidence>